<accession>A0A2A2HA30</accession>
<evidence type="ECO:0000313" key="6">
    <source>
        <dbReference type="EMBL" id="PAV06248.1"/>
    </source>
</evidence>
<keyword evidence="1" id="KW-0805">Transcription regulation</keyword>
<gene>
    <name evidence="6" type="ORF">ASJ80_15580</name>
</gene>
<dbReference type="Pfam" id="PF01047">
    <property type="entry name" value="MarR"/>
    <property type="match status" value="1"/>
</dbReference>
<dbReference type="SMART" id="SM00347">
    <property type="entry name" value="HTH_MARR"/>
    <property type="match status" value="1"/>
</dbReference>
<protein>
    <recommendedName>
        <fullName evidence="5">HTH marR-type domain-containing protein</fullName>
    </recommendedName>
</protein>
<organism evidence="6 7">
    <name type="scientific">Methanobacterium bryantii</name>
    <dbReference type="NCBI Taxonomy" id="2161"/>
    <lineage>
        <taxon>Archaea</taxon>
        <taxon>Methanobacteriati</taxon>
        <taxon>Methanobacteriota</taxon>
        <taxon>Methanomada group</taxon>
        <taxon>Methanobacteria</taxon>
        <taxon>Methanobacteriales</taxon>
        <taxon>Methanobacteriaceae</taxon>
        <taxon>Methanobacterium</taxon>
    </lineage>
</organism>
<evidence type="ECO:0000256" key="3">
    <source>
        <dbReference type="ARBA" id="ARBA00023163"/>
    </source>
</evidence>
<evidence type="ECO:0000313" key="7">
    <source>
        <dbReference type="Proteomes" id="UP000217784"/>
    </source>
</evidence>
<dbReference type="Gene3D" id="1.10.10.10">
    <property type="entry name" value="Winged helix-like DNA-binding domain superfamily/Winged helix DNA-binding domain"/>
    <property type="match status" value="1"/>
</dbReference>
<sequence length="151" mass="17651">MQEKEFEKMVDNILIYYPLFYRKIKTSINHEKHSRYSKPTGYYQVLGILIHVGPLPISEIGKMLFTSKPNMTSLIDRLVKDGNVKRSRSKDDRRIVKVEITEEGKNFLIEGRKAVEKNIKENILNLTEAEIEVLNDSLENIKKLLLKMDNK</sequence>
<dbReference type="SUPFAM" id="SSF46785">
    <property type="entry name" value="Winged helix' DNA-binding domain"/>
    <property type="match status" value="1"/>
</dbReference>
<comment type="caution">
    <text evidence="6">The sequence shown here is derived from an EMBL/GenBank/DDBJ whole genome shotgun (WGS) entry which is preliminary data.</text>
</comment>
<evidence type="ECO:0000256" key="2">
    <source>
        <dbReference type="ARBA" id="ARBA00023125"/>
    </source>
</evidence>
<dbReference type="PROSITE" id="PS50995">
    <property type="entry name" value="HTH_MARR_2"/>
    <property type="match status" value="1"/>
</dbReference>
<evidence type="ECO:0000256" key="4">
    <source>
        <dbReference type="SAM" id="Coils"/>
    </source>
</evidence>
<keyword evidence="3" id="KW-0804">Transcription</keyword>
<keyword evidence="2" id="KW-0238">DNA-binding</keyword>
<feature type="coiled-coil region" evidence="4">
    <location>
        <begin position="112"/>
        <end position="151"/>
    </location>
</feature>
<proteinExistence type="predicted"/>
<dbReference type="PANTHER" id="PTHR42756:SF1">
    <property type="entry name" value="TRANSCRIPTIONAL REPRESSOR OF EMRAB OPERON"/>
    <property type="match status" value="1"/>
</dbReference>
<dbReference type="RefSeq" id="WP_069584625.1">
    <property type="nucleotide sequence ID" value="NZ_LMVM01000001.1"/>
</dbReference>
<dbReference type="PANTHER" id="PTHR42756">
    <property type="entry name" value="TRANSCRIPTIONAL REGULATOR, MARR"/>
    <property type="match status" value="1"/>
</dbReference>
<name>A0A2A2HA30_METBR</name>
<dbReference type="InterPro" id="IPR000835">
    <property type="entry name" value="HTH_MarR-typ"/>
</dbReference>
<dbReference type="PRINTS" id="PR00598">
    <property type="entry name" value="HTHMARR"/>
</dbReference>
<dbReference type="InterPro" id="IPR036388">
    <property type="entry name" value="WH-like_DNA-bd_sf"/>
</dbReference>
<dbReference type="GO" id="GO:0003677">
    <property type="term" value="F:DNA binding"/>
    <property type="evidence" value="ECO:0007669"/>
    <property type="project" value="UniProtKB-KW"/>
</dbReference>
<dbReference type="GO" id="GO:0003700">
    <property type="term" value="F:DNA-binding transcription factor activity"/>
    <property type="evidence" value="ECO:0007669"/>
    <property type="project" value="InterPro"/>
</dbReference>
<dbReference type="EMBL" id="LMVM01000001">
    <property type="protein sequence ID" value="PAV06248.1"/>
    <property type="molecule type" value="Genomic_DNA"/>
</dbReference>
<dbReference type="InterPro" id="IPR036390">
    <property type="entry name" value="WH_DNA-bd_sf"/>
</dbReference>
<dbReference type="AlphaFoldDB" id="A0A2A2HA30"/>
<keyword evidence="7" id="KW-1185">Reference proteome</keyword>
<dbReference type="Proteomes" id="UP000217784">
    <property type="component" value="Unassembled WGS sequence"/>
</dbReference>
<feature type="domain" description="HTH marR-type" evidence="5">
    <location>
        <begin position="10"/>
        <end position="143"/>
    </location>
</feature>
<dbReference type="OrthoDB" id="10712at2157"/>
<evidence type="ECO:0000256" key="1">
    <source>
        <dbReference type="ARBA" id="ARBA00023015"/>
    </source>
</evidence>
<keyword evidence="4" id="KW-0175">Coiled coil</keyword>
<evidence type="ECO:0000259" key="5">
    <source>
        <dbReference type="PROSITE" id="PS50995"/>
    </source>
</evidence>
<reference evidence="6 7" key="1">
    <citation type="journal article" date="2017" name="BMC Genomics">
        <title>Genomic analysis of methanogenic archaea reveals a shift towards energy conservation.</title>
        <authorList>
            <person name="Gilmore S.P."/>
            <person name="Henske J.K."/>
            <person name="Sexton J.A."/>
            <person name="Solomon K.V."/>
            <person name="Seppala S."/>
            <person name="Yoo J.I."/>
            <person name="Huyett L.M."/>
            <person name="Pressman A."/>
            <person name="Cogan J.Z."/>
            <person name="Kivenson V."/>
            <person name="Peng X."/>
            <person name="Tan Y."/>
            <person name="Valentine D.L."/>
            <person name="O'Malley M.A."/>
        </authorList>
    </citation>
    <scope>NUCLEOTIDE SEQUENCE [LARGE SCALE GENOMIC DNA]</scope>
    <source>
        <strain evidence="6 7">M.o.H.</strain>
    </source>
</reference>